<proteinExistence type="predicted"/>
<dbReference type="EMBL" id="JAVHJO010000012">
    <property type="protein sequence ID" value="KAK6531990.1"/>
    <property type="molecule type" value="Genomic_DNA"/>
</dbReference>
<name>A0AAV9X0N8_9PEZI</name>
<dbReference type="InterPro" id="IPR027796">
    <property type="entry name" value="OTT_1508_deam-like"/>
</dbReference>
<dbReference type="Pfam" id="PF14441">
    <property type="entry name" value="OTT_1508_deam"/>
    <property type="match status" value="1"/>
</dbReference>
<gene>
    <name evidence="1" type="ORF">TWF694_003153</name>
</gene>
<protein>
    <submittedName>
        <fullName evidence="1">Uncharacterized protein</fullName>
    </submittedName>
</protein>
<comment type="caution">
    <text evidence="1">The sequence shown here is derived from an EMBL/GenBank/DDBJ whole genome shotgun (WGS) entry which is preliminary data.</text>
</comment>
<sequence length="589" mass="67072">MPPLTNTQLFALSRILPYTPTSVIRQPHHLAILDEAYIPEKEKSKIRRKHILDGIAVYLARTETDISAVAAYRGPDHIKFYYTKNTPFTPQDTEAWEQLKQVIFENEGISVSVHAGYILKQACINCLPVIISRFERVNAFNGELGITSESQEDKFSVICVPNAEKVWEYISTLYGSSRLEDKGMKHIIRGLILNVPRKGRRKITLDSFMFIATLISKLLVNGLSLWRTGERHASACGGSRLSPMDCGIYISKTEFASSDPEGMYKESEELMGRFADAMLEVGVYADVALELAAHVAKDGHLKKCLKDGRVYFEEARLPTSSVLEVSEKPVEIVNKYLEKRKKEAITKKQVEKTFRLPEERLAGLGAKWIECNVHCEIFVLMHMIRREFTSRPGIRKLNVRYGCSKRSCYLCELYVDEIRSRIVGDELEKFLRRNLKSETRAEEKSATGKDEEGNELSNMFSQLKGWTSHPGKSLRSWFSQIGQSEKEAAPKQNPAITDKIESKLNLNPRIPIVVEKDNAENPGYTLGFRQVCAGWRYPADTPDVVKRRMEEKVKTIMTHIYEACRPRKKPEPEEIIVFALTDNHTFPGT</sequence>
<evidence type="ECO:0000313" key="2">
    <source>
        <dbReference type="Proteomes" id="UP001365542"/>
    </source>
</evidence>
<evidence type="ECO:0000313" key="1">
    <source>
        <dbReference type="EMBL" id="KAK6531990.1"/>
    </source>
</evidence>
<reference evidence="1 2" key="1">
    <citation type="submission" date="2019-10" db="EMBL/GenBank/DDBJ databases">
        <authorList>
            <person name="Palmer J.M."/>
        </authorList>
    </citation>
    <scope>NUCLEOTIDE SEQUENCE [LARGE SCALE GENOMIC DNA]</scope>
    <source>
        <strain evidence="1 2">TWF694</strain>
    </source>
</reference>
<dbReference type="Proteomes" id="UP001365542">
    <property type="component" value="Unassembled WGS sequence"/>
</dbReference>
<dbReference type="AlphaFoldDB" id="A0AAV9X0N8"/>
<accession>A0AAV9X0N8</accession>
<organism evidence="1 2">
    <name type="scientific">Orbilia ellipsospora</name>
    <dbReference type="NCBI Taxonomy" id="2528407"/>
    <lineage>
        <taxon>Eukaryota</taxon>
        <taxon>Fungi</taxon>
        <taxon>Dikarya</taxon>
        <taxon>Ascomycota</taxon>
        <taxon>Pezizomycotina</taxon>
        <taxon>Orbiliomycetes</taxon>
        <taxon>Orbiliales</taxon>
        <taxon>Orbiliaceae</taxon>
        <taxon>Orbilia</taxon>
    </lineage>
</organism>
<keyword evidence="2" id="KW-1185">Reference proteome</keyword>